<dbReference type="EMBL" id="JAJHNU010000003">
    <property type="protein sequence ID" value="MDN4121840.1"/>
    <property type="molecule type" value="Genomic_DNA"/>
</dbReference>
<dbReference type="Gene3D" id="1.10.287.130">
    <property type="match status" value="1"/>
</dbReference>
<evidence type="ECO:0000256" key="1">
    <source>
        <dbReference type="ARBA" id="ARBA00000085"/>
    </source>
</evidence>
<dbReference type="SMART" id="SM00388">
    <property type="entry name" value="HisKA"/>
    <property type="match status" value="1"/>
</dbReference>
<protein>
    <recommendedName>
        <fullName evidence="3">histidine kinase</fullName>
        <ecNumber evidence="3">2.7.13.3</ecNumber>
    </recommendedName>
</protein>
<dbReference type="Pfam" id="PF00512">
    <property type="entry name" value="HisKA"/>
    <property type="match status" value="1"/>
</dbReference>
<dbReference type="CDD" id="cd00082">
    <property type="entry name" value="HisKA"/>
    <property type="match status" value="1"/>
</dbReference>
<dbReference type="InterPro" id="IPR050428">
    <property type="entry name" value="TCS_sensor_his_kinase"/>
</dbReference>
<evidence type="ECO:0000256" key="9">
    <source>
        <dbReference type="ARBA" id="ARBA00023012"/>
    </source>
</evidence>
<evidence type="ECO:0000259" key="14">
    <source>
        <dbReference type="PROSITE" id="PS50885"/>
    </source>
</evidence>
<dbReference type="RefSeq" id="WP_266123152.1">
    <property type="nucleotide sequence ID" value="NZ_JAJHNU010000003.1"/>
</dbReference>
<dbReference type="PANTHER" id="PTHR45436">
    <property type="entry name" value="SENSOR HISTIDINE KINASE YKOH"/>
    <property type="match status" value="1"/>
</dbReference>
<keyword evidence="7" id="KW-0418">Kinase</keyword>
<dbReference type="PROSITE" id="PS50885">
    <property type="entry name" value="HAMP"/>
    <property type="match status" value="1"/>
</dbReference>
<feature type="signal peptide" evidence="12">
    <location>
        <begin position="1"/>
        <end position="26"/>
    </location>
</feature>
<dbReference type="SUPFAM" id="SSF53850">
    <property type="entry name" value="Periplasmic binding protein-like II"/>
    <property type="match status" value="1"/>
</dbReference>
<evidence type="ECO:0000313" key="15">
    <source>
        <dbReference type="EMBL" id="MDN4121840.1"/>
    </source>
</evidence>
<comment type="catalytic activity">
    <reaction evidence="1">
        <text>ATP + protein L-histidine = ADP + protein N-phospho-L-histidine.</text>
        <dbReference type="EC" id="2.7.13.3"/>
    </reaction>
</comment>
<keyword evidence="16" id="KW-1185">Reference proteome</keyword>
<evidence type="ECO:0000256" key="3">
    <source>
        <dbReference type="ARBA" id="ARBA00012438"/>
    </source>
</evidence>
<accession>A0ABT8EKV5</accession>
<dbReference type="EC" id="2.7.13.3" evidence="3"/>
<keyword evidence="5" id="KW-0808">Transferase</keyword>
<evidence type="ECO:0000256" key="2">
    <source>
        <dbReference type="ARBA" id="ARBA00004370"/>
    </source>
</evidence>
<dbReference type="PANTHER" id="PTHR45436:SF1">
    <property type="entry name" value="SENSOR PROTEIN QSEC"/>
    <property type="match status" value="1"/>
</dbReference>
<dbReference type="InterPro" id="IPR003661">
    <property type="entry name" value="HisK_dim/P_dom"/>
</dbReference>
<keyword evidence="9" id="KW-0902">Two-component regulatory system</keyword>
<dbReference type="Proteomes" id="UP001168613">
    <property type="component" value="Unassembled WGS sequence"/>
</dbReference>
<reference evidence="15" key="1">
    <citation type="submission" date="2021-11" db="EMBL/GenBank/DDBJ databases">
        <title>Draft genome sequence of Alcaligenes endophyticus type strain CCUG 75668T.</title>
        <authorList>
            <person name="Salva-Serra F."/>
            <person name="Duran R.E."/>
            <person name="Seeger M."/>
            <person name="Moore E.R.B."/>
            <person name="Jaen-Luchoro D."/>
        </authorList>
    </citation>
    <scope>NUCLEOTIDE SEQUENCE</scope>
    <source>
        <strain evidence="15">CCUG 75668</strain>
    </source>
</reference>
<dbReference type="PROSITE" id="PS50109">
    <property type="entry name" value="HIS_KIN"/>
    <property type="match status" value="1"/>
</dbReference>
<evidence type="ECO:0000256" key="10">
    <source>
        <dbReference type="ARBA" id="ARBA00023136"/>
    </source>
</evidence>
<name>A0ABT8EKV5_9BURK</name>
<dbReference type="InterPro" id="IPR036097">
    <property type="entry name" value="HisK_dim/P_sf"/>
</dbReference>
<dbReference type="InterPro" id="IPR036890">
    <property type="entry name" value="HATPase_C_sf"/>
</dbReference>
<feature type="chain" id="PRO_5046548892" description="histidine kinase" evidence="12">
    <location>
        <begin position="27"/>
        <end position="834"/>
    </location>
</feature>
<evidence type="ECO:0000256" key="6">
    <source>
        <dbReference type="ARBA" id="ARBA00022692"/>
    </source>
</evidence>
<dbReference type="InterPro" id="IPR003660">
    <property type="entry name" value="HAMP_dom"/>
</dbReference>
<feature type="transmembrane region" description="Helical" evidence="11">
    <location>
        <begin position="156"/>
        <end position="173"/>
    </location>
</feature>
<dbReference type="PRINTS" id="PR00344">
    <property type="entry name" value="BCTRLSENSOR"/>
</dbReference>
<keyword evidence="4" id="KW-0597">Phosphoprotein</keyword>
<evidence type="ECO:0000256" key="7">
    <source>
        <dbReference type="ARBA" id="ARBA00022777"/>
    </source>
</evidence>
<keyword evidence="8 11" id="KW-1133">Transmembrane helix</keyword>
<dbReference type="InterPro" id="IPR005467">
    <property type="entry name" value="His_kinase_dom"/>
</dbReference>
<feature type="domain" description="Histidine kinase" evidence="13">
    <location>
        <begin position="233"/>
        <end position="446"/>
    </location>
</feature>
<organism evidence="15 16">
    <name type="scientific">Alcaligenes endophyticus</name>
    <dbReference type="NCBI Taxonomy" id="1929088"/>
    <lineage>
        <taxon>Bacteria</taxon>
        <taxon>Pseudomonadati</taxon>
        <taxon>Pseudomonadota</taxon>
        <taxon>Betaproteobacteria</taxon>
        <taxon>Burkholderiales</taxon>
        <taxon>Alcaligenaceae</taxon>
        <taxon>Alcaligenes</taxon>
    </lineage>
</organism>
<dbReference type="Pfam" id="PF08521">
    <property type="entry name" value="2CSK_N"/>
    <property type="match status" value="1"/>
</dbReference>
<proteinExistence type="predicted"/>
<dbReference type="SUPFAM" id="SSF47384">
    <property type="entry name" value="Homodimeric domain of signal transducing histidine kinase"/>
    <property type="match status" value="1"/>
</dbReference>
<evidence type="ECO:0000256" key="4">
    <source>
        <dbReference type="ARBA" id="ARBA00022553"/>
    </source>
</evidence>
<sequence length="834" mass="91775">MTLATCLLAFALLGLALISHSYAKRAADAAYDRLLKASALTIANAVQISDGQLTVELPYSAMAMLSDQERIFYSVQDGQEHIAGYADLGAKLAPATSTQAEFVTQDYKNVAVRIATVGRLLSSAQQSTPRWVTIRVAETLGTRQALTQELFNHSTLPLTGIIFVALLVTAFGVRRAFAPLAAIASELQQRSHDNLKPIEHAVPTEITSLVKVLNEFMLRLKTSLYTLNHLLADAAHQIRTPLAALQMQSELALEESNSDQVKQRVRRIHANAAHMTQLLNQLLMDATISHRRDASTTRKLAVPDLLRQVLSRLDPQVADLVQLNITPLAQRAHIMGDHIALREMLRNLIENAALYGQQDTVEIHVYSRESGLIVFDVLDRGPGISEAEKPKVLERFVRGAAAQDKVGSGLGLAIVQAVVNNHGGTLQLRDRQGGGLTVRVELPAQLQPRKLKLSTTVTPIMALAVLLIAPVMGSPCAQAQAVEADLNMAPNTYTYKALNPSVTPSTLSISGPTDIEPFEKLILDFQRHYPMVQVTYHELDSQALYKHVLADTLPETDVLVSSAADLQMRLANDGYALSYDSEQTRKSPEWARWRQEVFGFTLEPAVFVYAHARLPKDQRPRTHSALLTLLEQRRHDFFQRIGTYDISVSGVGYLFAQYDERVSSNFWGLANELGQAGVRLYGNSSAILKDLENGTLDLAYNVLGSYAMAAKQAGAEIEIVIPDDYVSVFSRTALIYSKTKNRHLAGLFIDYLLSDQGQLVAAKQASLGALSSETDGNWFGKHIKNQELAITQPATLKPTLLVGLDPTRRTRFTQNWLRLVTDTPALHPLENASP</sequence>
<dbReference type="InterPro" id="IPR013727">
    <property type="entry name" value="2CSK_N"/>
</dbReference>
<dbReference type="Gene3D" id="3.40.190.10">
    <property type="entry name" value="Periplasmic binding protein-like II"/>
    <property type="match status" value="2"/>
</dbReference>
<comment type="subcellular location">
    <subcellularLocation>
        <location evidence="2">Membrane</location>
    </subcellularLocation>
</comment>
<feature type="domain" description="HAMP" evidence="14">
    <location>
        <begin position="174"/>
        <end position="225"/>
    </location>
</feature>
<evidence type="ECO:0000259" key="13">
    <source>
        <dbReference type="PROSITE" id="PS50109"/>
    </source>
</evidence>
<evidence type="ECO:0000256" key="8">
    <source>
        <dbReference type="ARBA" id="ARBA00022989"/>
    </source>
</evidence>
<evidence type="ECO:0000313" key="16">
    <source>
        <dbReference type="Proteomes" id="UP001168613"/>
    </source>
</evidence>
<dbReference type="Pfam" id="PF13531">
    <property type="entry name" value="SBP_bac_11"/>
    <property type="match status" value="1"/>
</dbReference>
<evidence type="ECO:0000256" key="5">
    <source>
        <dbReference type="ARBA" id="ARBA00022679"/>
    </source>
</evidence>
<dbReference type="Gene3D" id="3.30.565.10">
    <property type="entry name" value="Histidine kinase-like ATPase, C-terminal domain"/>
    <property type="match status" value="1"/>
</dbReference>
<keyword evidence="10 11" id="KW-0472">Membrane</keyword>
<dbReference type="SUPFAM" id="SSF55874">
    <property type="entry name" value="ATPase domain of HSP90 chaperone/DNA topoisomerase II/histidine kinase"/>
    <property type="match status" value="1"/>
</dbReference>
<evidence type="ECO:0000256" key="11">
    <source>
        <dbReference type="SAM" id="Phobius"/>
    </source>
</evidence>
<dbReference type="Pfam" id="PF02518">
    <property type="entry name" value="HATPase_c"/>
    <property type="match status" value="1"/>
</dbReference>
<evidence type="ECO:0000256" key="12">
    <source>
        <dbReference type="SAM" id="SignalP"/>
    </source>
</evidence>
<dbReference type="SMART" id="SM00387">
    <property type="entry name" value="HATPase_c"/>
    <property type="match status" value="1"/>
</dbReference>
<dbReference type="InterPro" id="IPR003594">
    <property type="entry name" value="HATPase_dom"/>
</dbReference>
<keyword evidence="6 11" id="KW-0812">Transmembrane</keyword>
<keyword evidence="12" id="KW-0732">Signal</keyword>
<comment type="caution">
    <text evidence="15">The sequence shown here is derived from an EMBL/GenBank/DDBJ whole genome shotgun (WGS) entry which is preliminary data.</text>
</comment>
<dbReference type="InterPro" id="IPR004358">
    <property type="entry name" value="Sig_transdc_His_kin-like_C"/>
</dbReference>
<gene>
    <name evidence="15" type="ORF">LMS43_11120</name>
</gene>